<dbReference type="EMBL" id="JACVVK020000289">
    <property type="protein sequence ID" value="KAK7480058.1"/>
    <property type="molecule type" value="Genomic_DNA"/>
</dbReference>
<proteinExistence type="predicted"/>
<evidence type="ECO:0000313" key="2">
    <source>
        <dbReference type="Proteomes" id="UP001519460"/>
    </source>
</evidence>
<accession>A0ABD0JZQ6</accession>
<dbReference type="Proteomes" id="UP001519460">
    <property type="component" value="Unassembled WGS sequence"/>
</dbReference>
<evidence type="ECO:0000313" key="1">
    <source>
        <dbReference type="EMBL" id="KAK7480058.1"/>
    </source>
</evidence>
<dbReference type="AlphaFoldDB" id="A0ABD0JZQ6"/>
<name>A0ABD0JZQ6_9CAEN</name>
<organism evidence="1 2">
    <name type="scientific">Batillaria attramentaria</name>
    <dbReference type="NCBI Taxonomy" id="370345"/>
    <lineage>
        <taxon>Eukaryota</taxon>
        <taxon>Metazoa</taxon>
        <taxon>Spiralia</taxon>
        <taxon>Lophotrochozoa</taxon>
        <taxon>Mollusca</taxon>
        <taxon>Gastropoda</taxon>
        <taxon>Caenogastropoda</taxon>
        <taxon>Sorbeoconcha</taxon>
        <taxon>Cerithioidea</taxon>
        <taxon>Batillariidae</taxon>
        <taxon>Batillaria</taxon>
    </lineage>
</organism>
<protein>
    <submittedName>
        <fullName evidence="1">Uncharacterized protein</fullName>
    </submittedName>
</protein>
<comment type="caution">
    <text evidence="1">The sequence shown here is derived from an EMBL/GenBank/DDBJ whole genome shotgun (WGS) entry which is preliminary data.</text>
</comment>
<reference evidence="1 2" key="1">
    <citation type="journal article" date="2023" name="Sci. Data">
        <title>Genome assembly of the Korean intertidal mud-creeper Batillaria attramentaria.</title>
        <authorList>
            <person name="Patra A.K."/>
            <person name="Ho P.T."/>
            <person name="Jun S."/>
            <person name="Lee S.J."/>
            <person name="Kim Y."/>
            <person name="Won Y.J."/>
        </authorList>
    </citation>
    <scope>NUCLEOTIDE SEQUENCE [LARGE SCALE GENOMIC DNA]</scope>
    <source>
        <strain evidence="1">Wonlab-2016</strain>
    </source>
</reference>
<gene>
    <name evidence="1" type="ORF">BaRGS_00028695</name>
</gene>
<sequence length="194" mass="21240">MNTHVSGATIPPPLHYHDVFVLTRSSELHDEVTDETGHVTSPASGVVRGLREADIPVCVMGSVVTIDDEVKWRRNADDIAVAKSDRVIVGDYRAVVGLERKIVVYLPGRWQGVDDQRNEEAIDAMDRVFAMSRCTAQLIVVEVPDDSHATLQKSGGGDPVAGGGRSPYRTVLTPDTIERPRAGQWPIIFTKDDL</sequence>
<keyword evidence="2" id="KW-1185">Reference proteome</keyword>